<protein>
    <submittedName>
        <fullName evidence="3">Uncharacterized protein</fullName>
    </submittedName>
</protein>
<sequence length="138" mass="15026">MAHLQILSALLLLLHADALLLHMPSRRDAFQIGAAAVFIPSSPAFAKSKASLNPNKQEGTGANARDYQRQQYAQERLAMNGDKGSRGVASAEFEASDTVVRNRKLNGGLARGPDGRKIEVANRNRSPEELGLKQWNGY</sequence>
<organism evidence="3 4">
    <name type="scientific">Prymnesium parvum</name>
    <name type="common">Toxic golden alga</name>
    <dbReference type="NCBI Taxonomy" id="97485"/>
    <lineage>
        <taxon>Eukaryota</taxon>
        <taxon>Haptista</taxon>
        <taxon>Haptophyta</taxon>
        <taxon>Prymnesiophyceae</taxon>
        <taxon>Prymnesiales</taxon>
        <taxon>Prymnesiaceae</taxon>
        <taxon>Prymnesium</taxon>
    </lineage>
</organism>
<feature type="chain" id="PRO_5044250911" evidence="2">
    <location>
        <begin position="19"/>
        <end position="138"/>
    </location>
</feature>
<evidence type="ECO:0000256" key="1">
    <source>
        <dbReference type="SAM" id="MobiDB-lite"/>
    </source>
</evidence>
<comment type="caution">
    <text evidence="3">The sequence shown here is derived from an EMBL/GenBank/DDBJ whole genome shotgun (WGS) entry which is preliminary data.</text>
</comment>
<dbReference type="EMBL" id="JBGBPQ010000001">
    <property type="protein sequence ID" value="KAL1530124.1"/>
    <property type="molecule type" value="Genomic_DNA"/>
</dbReference>
<feature type="signal peptide" evidence="2">
    <location>
        <begin position="1"/>
        <end position="18"/>
    </location>
</feature>
<gene>
    <name evidence="3" type="ORF">AB1Y20_001042</name>
</gene>
<feature type="region of interest" description="Disordered" evidence="1">
    <location>
        <begin position="105"/>
        <end position="125"/>
    </location>
</feature>
<keyword evidence="2" id="KW-0732">Signal</keyword>
<evidence type="ECO:0000313" key="4">
    <source>
        <dbReference type="Proteomes" id="UP001515480"/>
    </source>
</evidence>
<dbReference type="Proteomes" id="UP001515480">
    <property type="component" value="Unassembled WGS sequence"/>
</dbReference>
<reference evidence="3 4" key="1">
    <citation type="journal article" date="2024" name="Science">
        <title>Giant polyketide synthase enzymes in the biosynthesis of giant marine polyether toxins.</title>
        <authorList>
            <person name="Fallon T.R."/>
            <person name="Shende V.V."/>
            <person name="Wierzbicki I.H."/>
            <person name="Pendleton A.L."/>
            <person name="Watervoot N.F."/>
            <person name="Auber R.P."/>
            <person name="Gonzalez D.J."/>
            <person name="Wisecaver J.H."/>
            <person name="Moore B.S."/>
        </authorList>
    </citation>
    <scope>NUCLEOTIDE SEQUENCE [LARGE SCALE GENOMIC DNA]</scope>
    <source>
        <strain evidence="3 4">12B1</strain>
    </source>
</reference>
<proteinExistence type="predicted"/>
<evidence type="ECO:0000313" key="3">
    <source>
        <dbReference type="EMBL" id="KAL1530124.1"/>
    </source>
</evidence>
<dbReference type="AlphaFoldDB" id="A0AB34KC74"/>
<keyword evidence="4" id="KW-1185">Reference proteome</keyword>
<feature type="region of interest" description="Disordered" evidence="1">
    <location>
        <begin position="48"/>
        <end position="70"/>
    </location>
</feature>
<feature type="compositionally biased region" description="Basic and acidic residues" evidence="1">
    <location>
        <begin position="113"/>
        <end position="125"/>
    </location>
</feature>
<accession>A0AB34KC74</accession>
<evidence type="ECO:0000256" key="2">
    <source>
        <dbReference type="SAM" id="SignalP"/>
    </source>
</evidence>
<name>A0AB34KC74_PRYPA</name>